<gene>
    <name evidence="1" type="ORF">RJT34_28309</name>
</gene>
<protein>
    <submittedName>
        <fullName evidence="1">Uncharacterized protein</fullName>
    </submittedName>
</protein>
<evidence type="ECO:0000313" key="1">
    <source>
        <dbReference type="EMBL" id="KAK7271993.1"/>
    </source>
</evidence>
<evidence type="ECO:0000313" key="2">
    <source>
        <dbReference type="Proteomes" id="UP001359559"/>
    </source>
</evidence>
<name>A0AAN9FDT8_CLITE</name>
<accession>A0AAN9FDT8</accession>
<organism evidence="1 2">
    <name type="scientific">Clitoria ternatea</name>
    <name type="common">Butterfly pea</name>
    <dbReference type="NCBI Taxonomy" id="43366"/>
    <lineage>
        <taxon>Eukaryota</taxon>
        <taxon>Viridiplantae</taxon>
        <taxon>Streptophyta</taxon>
        <taxon>Embryophyta</taxon>
        <taxon>Tracheophyta</taxon>
        <taxon>Spermatophyta</taxon>
        <taxon>Magnoliopsida</taxon>
        <taxon>eudicotyledons</taxon>
        <taxon>Gunneridae</taxon>
        <taxon>Pentapetalae</taxon>
        <taxon>rosids</taxon>
        <taxon>fabids</taxon>
        <taxon>Fabales</taxon>
        <taxon>Fabaceae</taxon>
        <taxon>Papilionoideae</taxon>
        <taxon>50 kb inversion clade</taxon>
        <taxon>NPAAA clade</taxon>
        <taxon>indigoferoid/millettioid clade</taxon>
        <taxon>Phaseoleae</taxon>
        <taxon>Clitoria</taxon>
    </lineage>
</organism>
<keyword evidence="2" id="KW-1185">Reference proteome</keyword>
<sequence length="74" mass="8668">MIKPPLNKTMISANVLNNLRPEQHHRVLPRNLLEIAYISRSIRAPNLKIKQEQIIGIHRYRSRSESRRLATTKS</sequence>
<dbReference type="AlphaFoldDB" id="A0AAN9FDT8"/>
<comment type="caution">
    <text evidence="1">The sequence shown here is derived from an EMBL/GenBank/DDBJ whole genome shotgun (WGS) entry which is preliminary data.</text>
</comment>
<dbReference type="EMBL" id="JAYKXN010000007">
    <property type="protein sequence ID" value="KAK7271993.1"/>
    <property type="molecule type" value="Genomic_DNA"/>
</dbReference>
<proteinExistence type="predicted"/>
<dbReference type="Proteomes" id="UP001359559">
    <property type="component" value="Unassembled WGS sequence"/>
</dbReference>
<reference evidence="1 2" key="1">
    <citation type="submission" date="2024-01" db="EMBL/GenBank/DDBJ databases">
        <title>The genomes of 5 underutilized Papilionoideae crops provide insights into root nodulation and disease resistance.</title>
        <authorList>
            <person name="Yuan L."/>
        </authorList>
    </citation>
    <scope>NUCLEOTIDE SEQUENCE [LARGE SCALE GENOMIC DNA]</scope>
    <source>
        <strain evidence="1">LY-2023</strain>
        <tissue evidence="1">Leaf</tissue>
    </source>
</reference>